<dbReference type="HOGENOM" id="CLU_013985_18_2_9"/>
<dbReference type="PROSITE" id="PS51186">
    <property type="entry name" value="GNAT"/>
    <property type="match status" value="1"/>
</dbReference>
<dbReference type="AlphaFoldDB" id="R7ZCT6"/>
<dbReference type="SUPFAM" id="SSF55729">
    <property type="entry name" value="Acyl-CoA N-acyltransferases (Nat)"/>
    <property type="match status" value="1"/>
</dbReference>
<keyword evidence="2" id="KW-0012">Acyltransferase</keyword>
<dbReference type="PANTHER" id="PTHR43072">
    <property type="entry name" value="N-ACETYLTRANSFERASE"/>
    <property type="match status" value="1"/>
</dbReference>
<gene>
    <name evidence="4" type="ORF">H131_15073</name>
</gene>
<protein>
    <submittedName>
        <fullName evidence="4">N-acetyltransferase GCN5</fullName>
    </submittedName>
</protein>
<proteinExistence type="predicted"/>
<dbReference type="PATRIC" id="fig|1285586.5.peg.3085"/>
<dbReference type="EMBL" id="AQPX01000021">
    <property type="protein sequence ID" value="EON71816.1"/>
    <property type="molecule type" value="Genomic_DNA"/>
</dbReference>
<dbReference type="Pfam" id="PF00583">
    <property type="entry name" value="Acetyltransf_1"/>
    <property type="match status" value="1"/>
</dbReference>
<organism evidence="4 5">
    <name type="scientific">Lysinibacillus sphaericus OT4b.31</name>
    <dbReference type="NCBI Taxonomy" id="1285586"/>
    <lineage>
        <taxon>Bacteria</taxon>
        <taxon>Bacillati</taxon>
        <taxon>Bacillota</taxon>
        <taxon>Bacilli</taxon>
        <taxon>Bacillales</taxon>
        <taxon>Bacillaceae</taxon>
        <taxon>Lysinibacillus</taxon>
    </lineage>
</organism>
<dbReference type="InterPro" id="IPR016181">
    <property type="entry name" value="Acyl_CoA_acyltransferase"/>
</dbReference>
<feature type="domain" description="N-acetyltransferase" evidence="3">
    <location>
        <begin position="1"/>
        <end position="166"/>
    </location>
</feature>
<evidence type="ECO:0000313" key="5">
    <source>
        <dbReference type="Proteomes" id="UP000013911"/>
    </source>
</evidence>
<dbReference type="OrthoDB" id="5292888at2"/>
<evidence type="ECO:0000256" key="1">
    <source>
        <dbReference type="ARBA" id="ARBA00022679"/>
    </source>
</evidence>
<dbReference type="CDD" id="cd04301">
    <property type="entry name" value="NAT_SF"/>
    <property type="match status" value="1"/>
</dbReference>
<accession>R7ZCT6</accession>
<dbReference type="RefSeq" id="WP_010859949.1">
    <property type="nucleotide sequence ID" value="NZ_KB933398.1"/>
</dbReference>
<dbReference type="InterPro" id="IPR000182">
    <property type="entry name" value="GNAT_dom"/>
</dbReference>
<dbReference type="Proteomes" id="UP000013911">
    <property type="component" value="Unassembled WGS sequence"/>
</dbReference>
<dbReference type="GO" id="GO:0016747">
    <property type="term" value="F:acyltransferase activity, transferring groups other than amino-acyl groups"/>
    <property type="evidence" value="ECO:0007669"/>
    <property type="project" value="InterPro"/>
</dbReference>
<evidence type="ECO:0000313" key="4">
    <source>
        <dbReference type="EMBL" id="EON71816.1"/>
    </source>
</evidence>
<reference evidence="4 5" key="1">
    <citation type="submission" date="2013-04" db="EMBL/GenBank/DDBJ databases">
        <title>Draft genome of the heavy metal tolerant bacterium Lysinibacillus sphaericus strain OT4b.31.</title>
        <authorList>
            <person name="Pena-Montenegro T.D."/>
            <person name="Dussan J."/>
        </authorList>
    </citation>
    <scope>NUCLEOTIDE SEQUENCE [LARGE SCALE GENOMIC DNA]</scope>
    <source>
        <strain evidence="4 5">OT4b.31</strain>
    </source>
</reference>
<keyword evidence="1 4" id="KW-0808">Transferase</keyword>
<evidence type="ECO:0000259" key="3">
    <source>
        <dbReference type="PROSITE" id="PS51186"/>
    </source>
</evidence>
<dbReference type="PANTHER" id="PTHR43072:SF23">
    <property type="entry name" value="UPF0039 PROTEIN C11D3.02C"/>
    <property type="match status" value="1"/>
</dbReference>
<sequence>MKVRTASIEDAQAIARVHVDSWKSTYVNIIPQSYLEHLSYEKRENLWQQNILNEYVFVAENDSGEIIGFCSGGKNQNDEYSDFEGALSSIYLIENYQGKGIGKQLVQTIIQCLRNSGMNSMLVFALADNPSKYFYEKLGASFINSIDIKIANRKLIEHVYGWEDLKSSSTYFKDLR</sequence>
<dbReference type="eggNOG" id="COG1247">
    <property type="taxonomic scope" value="Bacteria"/>
</dbReference>
<evidence type="ECO:0000256" key="2">
    <source>
        <dbReference type="ARBA" id="ARBA00023315"/>
    </source>
</evidence>
<name>R7ZCT6_LYSSH</name>
<comment type="caution">
    <text evidence="4">The sequence shown here is derived from an EMBL/GenBank/DDBJ whole genome shotgun (WGS) entry which is preliminary data.</text>
</comment>
<dbReference type="Gene3D" id="3.40.630.30">
    <property type="match status" value="1"/>
</dbReference>